<dbReference type="EMBL" id="OW240913">
    <property type="protein sequence ID" value="CAH2247471.1"/>
    <property type="molecule type" value="Genomic_DNA"/>
</dbReference>
<protein>
    <submittedName>
        <fullName evidence="1">Uncharacterized protein</fullName>
    </submittedName>
</protein>
<proteinExistence type="predicted"/>
<sequence length="51" mass="5933">VRGNTKCARLPQEIERTNVHTNMNIALHIVPRRYTHPGTIYAHRCQPETTH</sequence>
<keyword evidence="2" id="KW-1185">Reference proteome</keyword>
<dbReference type="Proteomes" id="UP001295444">
    <property type="component" value="Chromosome 02"/>
</dbReference>
<evidence type="ECO:0000313" key="1">
    <source>
        <dbReference type="EMBL" id="CAH2247471.1"/>
    </source>
</evidence>
<accession>A0AAD1RC73</accession>
<organism evidence="1 2">
    <name type="scientific">Pelobates cultripes</name>
    <name type="common">Western spadefoot toad</name>
    <dbReference type="NCBI Taxonomy" id="61616"/>
    <lineage>
        <taxon>Eukaryota</taxon>
        <taxon>Metazoa</taxon>
        <taxon>Chordata</taxon>
        <taxon>Craniata</taxon>
        <taxon>Vertebrata</taxon>
        <taxon>Euteleostomi</taxon>
        <taxon>Amphibia</taxon>
        <taxon>Batrachia</taxon>
        <taxon>Anura</taxon>
        <taxon>Pelobatoidea</taxon>
        <taxon>Pelobatidae</taxon>
        <taxon>Pelobates</taxon>
    </lineage>
</organism>
<reference evidence="1" key="1">
    <citation type="submission" date="2022-03" db="EMBL/GenBank/DDBJ databases">
        <authorList>
            <person name="Alioto T."/>
            <person name="Alioto T."/>
            <person name="Gomez Garrido J."/>
        </authorList>
    </citation>
    <scope>NUCLEOTIDE SEQUENCE</scope>
</reference>
<gene>
    <name evidence="1" type="ORF">PECUL_23A004958</name>
</gene>
<evidence type="ECO:0000313" key="2">
    <source>
        <dbReference type="Proteomes" id="UP001295444"/>
    </source>
</evidence>
<name>A0AAD1RC73_PELCU</name>
<feature type="non-terminal residue" evidence="1">
    <location>
        <position position="51"/>
    </location>
</feature>
<dbReference type="AlphaFoldDB" id="A0AAD1RC73"/>
<feature type="non-terminal residue" evidence="1">
    <location>
        <position position="1"/>
    </location>
</feature>